<dbReference type="Pfam" id="PF00059">
    <property type="entry name" value="Lectin_C"/>
    <property type="match status" value="4"/>
</dbReference>
<feature type="domain" description="C-type lectin" evidence="4">
    <location>
        <begin position="305"/>
        <end position="419"/>
    </location>
</feature>
<feature type="transmembrane region" description="Helical" evidence="2">
    <location>
        <begin position="572"/>
        <end position="595"/>
    </location>
</feature>
<dbReference type="PROSITE" id="PS50041">
    <property type="entry name" value="C_TYPE_LECTIN_2"/>
    <property type="match status" value="4"/>
</dbReference>
<keyword evidence="3" id="KW-0732">Signal</keyword>
<keyword evidence="1" id="KW-1015">Disulfide bond</keyword>
<dbReference type="InterPro" id="IPR018378">
    <property type="entry name" value="C-type_lectin_CS"/>
</dbReference>
<accession>A0A2G8L278</accession>
<organism evidence="5 6">
    <name type="scientific">Stichopus japonicus</name>
    <name type="common">Sea cucumber</name>
    <dbReference type="NCBI Taxonomy" id="307972"/>
    <lineage>
        <taxon>Eukaryota</taxon>
        <taxon>Metazoa</taxon>
        <taxon>Echinodermata</taxon>
        <taxon>Eleutherozoa</taxon>
        <taxon>Echinozoa</taxon>
        <taxon>Holothuroidea</taxon>
        <taxon>Aspidochirotacea</taxon>
        <taxon>Aspidochirotida</taxon>
        <taxon>Stichopodidae</taxon>
        <taxon>Apostichopus</taxon>
    </lineage>
</organism>
<keyword evidence="2" id="KW-0812">Transmembrane</keyword>
<keyword evidence="5" id="KW-0675">Receptor</keyword>
<gene>
    <name evidence="5" type="ORF">BSL78_08740</name>
</gene>
<keyword evidence="2" id="KW-1133">Transmembrane helix</keyword>
<dbReference type="AlphaFoldDB" id="A0A2G8L278"/>
<dbReference type="InterPro" id="IPR001304">
    <property type="entry name" value="C-type_lectin-like"/>
</dbReference>
<evidence type="ECO:0000256" key="2">
    <source>
        <dbReference type="SAM" id="Phobius"/>
    </source>
</evidence>
<sequence length="635" mass="70686">MILAVCFFYLSQVAYLKSTVLILAVQRVAGQSMQDTATQLSQSLQHGNELMPDQEDEQFWIGLSDKIQEGVFMWSDGSTADFVNFAPADDNANNTCVYLKQNGTTTLWFREDCASNLSYICKVQALDTTTAATTLTTQTQGKVSPPVGSFCPSPWIQVGDSCFEVFGYSEANRKTWIDANQSCKDMDAQLASIHTQAEQSLLVAELLLAGTANVWVGMFSDNGGPFQWEDGSPVDYFKWARDQPDGETQNKSCVELLNNVDEAGRWNDDDCDYLGGYACQNNNVSYFHTEGPVISICERPNFQPYRESCFYIDPDPVDFNSAVTLCKDLVSNLATVVDGYEEAFLENMIFHKGLDSAWIGLTDAENNGIYKWVDDWPVWYTNWGHNEPSRGLQEGCVAMMSDGSWNDTVCTETKLPICKFTFDSKPTVPAEVAGYCSSGWSGYGSYCYLPVSGDGEGFTWQEANDQCQILGAELVSIHSKDENEFVELLVETQLTGEDFFWFGLYRNDEDGFSWTDFTPVEYDYWGSREPVSGLEGKDCGLYWSTYGQWSVENCIKTEGYICKTLKSLSTGGIIGICFAVLAFICLVAVLLVFVVRSRNSQKFGDGGMVPSITNAVYAYDNGGDQMRVDDKARII</sequence>
<dbReference type="Proteomes" id="UP000230750">
    <property type="component" value="Unassembled WGS sequence"/>
</dbReference>
<feature type="domain" description="C-type lectin" evidence="4">
    <location>
        <begin position="158"/>
        <end position="280"/>
    </location>
</feature>
<evidence type="ECO:0000256" key="1">
    <source>
        <dbReference type="ARBA" id="ARBA00023157"/>
    </source>
</evidence>
<dbReference type="SMART" id="SM00034">
    <property type="entry name" value="CLECT"/>
    <property type="match status" value="4"/>
</dbReference>
<feature type="domain" description="C-type lectin" evidence="4">
    <location>
        <begin position="49"/>
        <end position="122"/>
    </location>
</feature>
<dbReference type="OrthoDB" id="441660at2759"/>
<feature type="signal peptide" evidence="3">
    <location>
        <begin position="1"/>
        <end position="30"/>
    </location>
</feature>
<dbReference type="SMR" id="A0A2G8L278"/>
<dbReference type="InterPro" id="IPR016186">
    <property type="entry name" value="C-type_lectin-like/link_sf"/>
</dbReference>
<dbReference type="EMBL" id="MRZV01000251">
    <property type="protein sequence ID" value="PIK54364.1"/>
    <property type="molecule type" value="Genomic_DNA"/>
</dbReference>
<dbReference type="CDD" id="cd00037">
    <property type="entry name" value="CLECT"/>
    <property type="match status" value="4"/>
</dbReference>
<protein>
    <submittedName>
        <fullName evidence="5">Putative macrophage mannose receptor 1</fullName>
    </submittedName>
</protein>
<reference evidence="5 6" key="1">
    <citation type="journal article" date="2017" name="PLoS Biol.">
        <title>The sea cucumber genome provides insights into morphological evolution and visceral regeneration.</title>
        <authorList>
            <person name="Zhang X."/>
            <person name="Sun L."/>
            <person name="Yuan J."/>
            <person name="Sun Y."/>
            <person name="Gao Y."/>
            <person name="Zhang L."/>
            <person name="Li S."/>
            <person name="Dai H."/>
            <person name="Hamel J.F."/>
            <person name="Liu C."/>
            <person name="Yu Y."/>
            <person name="Liu S."/>
            <person name="Lin W."/>
            <person name="Guo K."/>
            <person name="Jin S."/>
            <person name="Xu P."/>
            <person name="Storey K.B."/>
            <person name="Huan P."/>
            <person name="Zhang T."/>
            <person name="Zhou Y."/>
            <person name="Zhang J."/>
            <person name="Lin C."/>
            <person name="Li X."/>
            <person name="Xing L."/>
            <person name="Huo D."/>
            <person name="Sun M."/>
            <person name="Wang L."/>
            <person name="Mercier A."/>
            <person name="Li F."/>
            <person name="Yang H."/>
            <person name="Xiang J."/>
        </authorList>
    </citation>
    <scope>NUCLEOTIDE SEQUENCE [LARGE SCALE GENOMIC DNA]</scope>
    <source>
        <strain evidence="5">Shaxun</strain>
        <tissue evidence="5">Muscle</tissue>
    </source>
</reference>
<evidence type="ECO:0000313" key="5">
    <source>
        <dbReference type="EMBL" id="PIK54364.1"/>
    </source>
</evidence>
<dbReference type="InterPro" id="IPR050111">
    <property type="entry name" value="C-type_lectin/snaclec_domain"/>
</dbReference>
<dbReference type="InterPro" id="IPR016187">
    <property type="entry name" value="CTDL_fold"/>
</dbReference>
<feature type="chain" id="PRO_5013876588" evidence="3">
    <location>
        <begin position="31"/>
        <end position="635"/>
    </location>
</feature>
<name>A0A2G8L278_STIJA</name>
<evidence type="ECO:0000313" key="6">
    <source>
        <dbReference type="Proteomes" id="UP000230750"/>
    </source>
</evidence>
<keyword evidence="2" id="KW-0472">Membrane</keyword>
<evidence type="ECO:0000259" key="4">
    <source>
        <dbReference type="PROSITE" id="PS50041"/>
    </source>
</evidence>
<feature type="domain" description="C-type lectin" evidence="4">
    <location>
        <begin position="443"/>
        <end position="563"/>
    </location>
</feature>
<dbReference type="Gene3D" id="3.10.100.10">
    <property type="entry name" value="Mannose-Binding Protein A, subunit A"/>
    <property type="match status" value="4"/>
</dbReference>
<dbReference type="PANTHER" id="PTHR22803">
    <property type="entry name" value="MANNOSE, PHOSPHOLIPASE, LECTIN RECEPTOR RELATED"/>
    <property type="match status" value="1"/>
</dbReference>
<proteinExistence type="predicted"/>
<evidence type="ECO:0000256" key="3">
    <source>
        <dbReference type="SAM" id="SignalP"/>
    </source>
</evidence>
<keyword evidence="6" id="KW-1185">Reference proteome</keyword>
<dbReference type="PROSITE" id="PS00615">
    <property type="entry name" value="C_TYPE_LECTIN_1"/>
    <property type="match status" value="1"/>
</dbReference>
<comment type="caution">
    <text evidence="5">The sequence shown here is derived from an EMBL/GenBank/DDBJ whole genome shotgun (WGS) entry which is preliminary data.</text>
</comment>
<dbReference type="SUPFAM" id="SSF56436">
    <property type="entry name" value="C-type lectin-like"/>
    <property type="match status" value="4"/>
</dbReference>